<dbReference type="Pfam" id="PF13715">
    <property type="entry name" value="CarbopepD_reg_2"/>
    <property type="match status" value="1"/>
</dbReference>
<feature type="domain" description="TonB-dependent receptor plug" evidence="13">
    <location>
        <begin position="123"/>
        <end position="224"/>
    </location>
</feature>
<evidence type="ECO:0000259" key="12">
    <source>
        <dbReference type="Pfam" id="PF00593"/>
    </source>
</evidence>
<dbReference type="RefSeq" id="WP_014857252.1">
    <property type="nucleotide sequence ID" value="NC_018178.1"/>
</dbReference>
<evidence type="ECO:0000256" key="3">
    <source>
        <dbReference type="ARBA" id="ARBA00022452"/>
    </source>
</evidence>
<reference evidence="14 15" key="1">
    <citation type="journal article" date="2013" name="PLoS ONE">
        <title>Genomic analysis of Melioribacter roseus, facultatively anaerobic organotrophic bacterium representing a novel deep lineage within Bacteriodetes/Chlorobi group.</title>
        <authorList>
            <person name="Kadnikov V.V."/>
            <person name="Mardanov A.V."/>
            <person name="Podosokorskaya O.A."/>
            <person name="Gavrilov S.N."/>
            <person name="Kublanov I.V."/>
            <person name="Beletsky A.V."/>
            <person name="Bonch-Osmolovskaya E.A."/>
            <person name="Ravin N.V."/>
        </authorList>
    </citation>
    <scope>NUCLEOTIDE SEQUENCE [LARGE SCALE GENOMIC DNA]</scope>
    <source>
        <strain evidence="15">JCM 17771 / P3M-2</strain>
    </source>
</reference>
<keyword evidence="7 10" id="KW-0472">Membrane</keyword>
<dbReference type="SUPFAM" id="SSF49464">
    <property type="entry name" value="Carboxypeptidase regulatory domain-like"/>
    <property type="match status" value="1"/>
</dbReference>
<dbReference type="Gene3D" id="2.170.130.10">
    <property type="entry name" value="TonB-dependent receptor, plug domain"/>
    <property type="match status" value="1"/>
</dbReference>
<sequence>MKNLIILFFLFTSLIYSQVTELKGKIVNADTGEPLPAANVYIKNTSFGASADSMGIFVLKGNFGNDDIMVVSYIGYRKFEIPVKDFLELENRVIKLKSDIIISQTVLVKGTIGESGFSPLTFTKLNKTEIKEDYTIQDIPEIISYTPSATFYSEGGNGLGYNYLSIRGFDQRRISVSINGIPQNDPEDHNVYWIDFPDLLENTELIQIQRGAGSGVAGYAAVGGSINIITTSITDKPLLELSSSIGSYNTRKYSAVVSSGLIDNKYSVYAKLSQTLSSGYRNNSWVDLKSYYLSAVRLDENLTTQINIYGGPLADGLAYTGLPKFAIKDRELRKANYSYWEADENGYTYTAERRPEEIENFSQPHFELLNEYRLNEKAVFNSALFLVLGDGFFDYDGSWGDTTYFRLTRDNGFNPVVNPSNVLIRAMVENKQWGWIPRLSLNHTNGELIIGGELRLHRSVHWGSLNYGEFLPEGITKDYRYYYYEGAKDIFTFFAHEKYDINSQLSLLAEAQLAYHRYEIANERYLDNEFEIDDLFFNPRFGLNYRYTPELNFYFTFARVTREPRLKNYYDAAESSWGETPQFEQLPDGSYDFSKPLVKPETMNDFEFGAAYNTEKMSLALNGFYMLFNDEIVKRGQLDRFGQPITGNMDRTIHYGIESSLIFKPSEEIELVFNGALSKNYISKGYAYFYSDDEAKTYRFDLSGNRISGFPDVMFNALIKYKRDGLFAQLSGKYVGEFYTDNYDEKLSEYRSIYPYITDYTDNKVESYFVANFYVSYDLQLDSYLKNLKLYLQINNIFDNLYAAYGIGKEFFPAAERNFIAGIKFGL</sequence>
<protein>
    <submittedName>
        <fullName evidence="14">Putative TonB-dependent transmembrane receptor protein</fullName>
    </submittedName>
</protein>
<dbReference type="PATRIC" id="fig|1191523.3.peg.2727"/>
<dbReference type="InterPro" id="IPR037066">
    <property type="entry name" value="Plug_dom_sf"/>
</dbReference>
<evidence type="ECO:0000256" key="6">
    <source>
        <dbReference type="ARBA" id="ARBA00023077"/>
    </source>
</evidence>
<name>I6YZ18_MELRP</name>
<dbReference type="Pfam" id="PF07715">
    <property type="entry name" value="Plug"/>
    <property type="match status" value="1"/>
</dbReference>
<dbReference type="AlphaFoldDB" id="I6YZ18"/>
<evidence type="ECO:0000259" key="13">
    <source>
        <dbReference type="Pfam" id="PF07715"/>
    </source>
</evidence>
<dbReference type="PANTHER" id="PTHR30069">
    <property type="entry name" value="TONB-DEPENDENT OUTER MEMBRANE RECEPTOR"/>
    <property type="match status" value="1"/>
</dbReference>
<dbReference type="Proteomes" id="UP000009011">
    <property type="component" value="Chromosome"/>
</dbReference>
<evidence type="ECO:0000313" key="15">
    <source>
        <dbReference type="Proteomes" id="UP000009011"/>
    </source>
</evidence>
<evidence type="ECO:0000256" key="7">
    <source>
        <dbReference type="ARBA" id="ARBA00023136"/>
    </source>
</evidence>
<evidence type="ECO:0000256" key="2">
    <source>
        <dbReference type="ARBA" id="ARBA00022448"/>
    </source>
</evidence>
<keyword evidence="2 10" id="KW-0813">Transport</keyword>
<dbReference type="OrthoDB" id="9761152at2"/>
<dbReference type="InterPro" id="IPR039426">
    <property type="entry name" value="TonB-dep_rcpt-like"/>
</dbReference>
<dbReference type="GO" id="GO:0009279">
    <property type="term" value="C:cell outer membrane"/>
    <property type="evidence" value="ECO:0007669"/>
    <property type="project" value="UniProtKB-SubCell"/>
</dbReference>
<dbReference type="eggNOG" id="COG4771">
    <property type="taxonomic scope" value="Bacteria"/>
</dbReference>
<dbReference type="InterPro" id="IPR008969">
    <property type="entry name" value="CarboxyPept-like_regulatory"/>
</dbReference>
<evidence type="ECO:0000256" key="10">
    <source>
        <dbReference type="PROSITE-ProRule" id="PRU01360"/>
    </source>
</evidence>
<gene>
    <name evidence="14" type="ordered locus">MROS_2592</name>
</gene>
<keyword evidence="6 11" id="KW-0798">TonB box</keyword>
<feature type="domain" description="TonB-dependent receptor-like beta-barrel" evidence="12">
    <location>
        <begin position="394"/>
        <end position="797"/>
    </location>
</feature>
<dbReference type="PANTHER" id="PTHR30069:SF29">
    <property type="entry name" value="HEMOGLOBIN AND HEMOGLOBIN-HAPTOGLOBIN-BINDING PROTEIN 1-RELATED"/>
    <property type="match status" value="1"/>
</dbReference>
<keyword evidence="9 10" id="KW-0998">Cell outer membrane</keyword>
<dbReference type="Gene3D" id="2.40.170.20">
    <property type="entry name" value="TonB-dependent receptor, beta-barrel domain"/>
    <property type="match status" value="1"/>
</dbReference>
<organism evidence="14 15">
    <name type="scientific">Melioribacter roseus (strain DSM 23840 / JCM 17771 / VKM B-2668 / P3M-2)</name>
    <dbReference type="NCBI Taxonomy" id="1191523"/>
    <lineage>
        <taxon>Bacteria</taxon>
        <taxon>Pseudomonadati</taxon>
        <taxon>Ignavibacteriota</taxon>
        <taxon>Ignavibacteria</taxon>
        <taxon>Ignavibacteriales</taxon>
        <taxon>Melioribacteraceae</taxon>
        <taxon>Melioribacter</taxon>
    </lineage>
</organism>
<evidence type="ECO:0000256" key="11">
    <source>
        <dbReference type="RuleBase" id="RU003357"/>
    </source>
</evidence>
<dbReference type="HOGENOM" id="CLU_378515_0_0_10"/>
<evidence type="ECO:0000256" key="4">
    <source>
        <dbReference type="ARBA" id="ARBA00022692"/>
    </source>
</evidence>
<dbReference type="GO" id="GO:0015344">
    <property type="term" value="F:siderophore uptake transmembrane transporter activity"/>
    <property type="evidence" value="ECO:0007669"/>
    <property type="project" value="TreeGrafter"/>
</dbReference>
<keyword evidence="15" id="KW-1185">Reference proteome</keyword>
<dbReference type="Pfam" id="PF00593">
    <property type="entry name" value="TonB_dep_Rec_b-barrel"/>
    <property type="match status" value="1"/>
</dbReference>
<dbReference type="InterPro" id="IPR000531">
    <property type="entry name" value="Beta-barrel_TonB"/>
</dbReference>
<comment type="similarity">
    <text evidence="10 11">Belongs to the TonB-dependent receptor family.</text>
</comment>
<comment type="subcellular location">
    <subcellularLocation>
        <location evidence="1 10">Cell outer membrane</location>
        <topology evidence="1 10">Multi-pass membrane protein</topology>
    </subcellularLocation>
</comment>
<dbReference type="GO" id="GO:0044718">
    <property type="term" value="P:siderophore transmembrane transport"/>
    <property type="evidence" value="ECO:0007669"/>
    <property type="project" value="TreeGrafter"/>
</dbReference>
<dbReference type="STRING" id="1191523.MROS_2592"/>
<evidence type="ECO:0000256" key="8">
    <source>
        <dbReference type="ARBA" id="ARBA00023170"/>
    </source>
</evidence>
<keyword evidence="8 14" id="KW-0675">Receptor</keyword>
<evidence type="ECO:0000256" key="1">
    <source>
        <dbReference type="ARBA" id="ARBA00004571"/>
    </source>
</evidence>
<evidence type="ECO:0000256" key="5">
    <source>
        <dbReference type="ARBA" id="ARBA00022729"/>
    </source>
</evidence>
<keyword evidence="5" id="KW-0732">Signal</keyword>
<dbReference type="PROSITE" id="PS52016">
    <property type="entry name" value="TONB_DEPENDENT_REC_3"/>
    <property type="match status" value="1"/>
</dbReference>
<evidence type="ECO:0000256" key="9">
    <source>
        <dbReference type="ARBA" id="ARBA00023237"/>
    </source>
</evidence>
<dbReference type="EMBL" id="CP003557">
    <property type="protein sequence ID" value="AFN75822.1"/>
    <property type="molecule type" value="Genomic_DNA"/>
</dbReference>
<dbReference type="InterPro" id="IPR012910">
    <property type="entry name" value="Plug_dom"/>
</dbReference>
<dbReference type="KEGG" id="mro:MROS_2592"/>
<dbReference type="SUPFAM" id="SSF56935">
    <property type="entry name" value="Porins"/>
    <property type="match status" value="1"/>
</dbReference>
<keyword evidence="4 10" id="KW-0812">Transmembrane</keyword>
<accession>I6YZ18</accession>
<evidence type="ECO:0000313" key="14">
    <source>
        <dbReference type="EMBL" id="AFN75822.1"/>
    </source>
</evidence>
<dbReference type="InterPro" id="IPR036942">
    <property type="entry name" value="Beta-barrel_TonB_sf"/>
</dbReference>
<keyword evidence="3 10" id="KW-1134">Transmembrane beta strand</keyword>
<proteinExistence type="inferred from homology"/>